<gene>
    <name evidence="3" type="primary">cpcS</name>
    <name evidence="4" type="ORF">DCF15_22025</name>
</gene>
<dbReference type="InterPro" id="IPR018536">
    <property type="entry name" value="CpcS/CpeS"/>
</dbReference>
<accession>A0A2W4YC53</accession>
<dbReference type="EC" id="4.-.-.-" evidence="3"/>
<dbReference type="EMBL" id="QBMP01000380">
    <property type="protein sequence ID" value="PZO44425.1"/>
    <property type="molecule type" value="Genomic_DNA"/>
</dbReference>
<evidence type="ECO:0000256" key="3">
    <source>
        <dbReference type="HAMAP-Rule" id="MF_01459"/>
    </source>
</evidence>
<name>A0A2W4YC53_9CYAN</name>
<reference evidence="5" key="1">
    <citation type="submission" date="2018-04" db="EMBL/GenBank/DDBJ databases">
        <authorList>
            <person name="Cornet L."/>
        </authorList>
    </citation>
    <scope>NUCLEOTIDE SEQUENCE [LARGE SCALE GENOMIC DNA]</scope>
</reference>
<keyword evidence="2 3" id="KW-0456">Lyase</keyword>
<sequence length="192" mass="21570">MISTATSTIQPYSVKGNLPKSPTDTDIEAKAIAFFTHSVGNWRSCRRYYTLASGDTQEVVSDITVSFLPQGCSELTELAERHALEVPLICGAKVTWESQYITPSRKPSLGSTTFGIRGEIMYRDRGFATPKPVTAAYRFTSDRTMVLRTEYNDSSFEEELKLIGDNYRTRQTIISRAGEEIMIGQYLETRIV</sequence>
<protein>
    <recommendedName>
        <fullName evidence="3">Chromophore lyase CpcS/CpeS</fullName>
        <ecNumber evidence="3">4.-.-.-</ecNumber>
    </recommendedName>
</protein>
<evidence type="ECO:0000256" key="1">
    <source>
        <dbReference type="ARBA" id="ARBA00010681"/>
    </source>
</evidence>
<evidence type="ECO:0000313" key="4">
    <source>
        <dbReference type="EMBL" id="PZO44425.1"/>
    </source>
</evidence>
<dbReference type="Proteomes" id="UP000249794">
    <property type="component" value="Unassembled WGS sequence"/>
</dbReference>
<dbReference type="Pfam" id="PF09367">
    <property type="entry name" value="CpeS"/>
    <property type="match status" value="1"/>
</dbReference>
<dbReference type="AlphaFoldDB" id="A0A2W4YC53"/>
<dbReference type="GO" id="GO:0016829">
    <property type="term" value="F:lyase activity"/>
    <property type="evidence" value="ECO:0007669"/>
    <property type="project" value="UniProtKB-KW"/>
</dbReference>
<dbReference type="Gene3D" id="2.40.128.20">
    <property type="match status" value="1"/>
</dbReference>
<dbReference type="GO" id="GO:0017006">
    <property type="term" value="P:protein-tetrapyrrole linkage"/>
    <property type="evidence" value="ECO:0007669"/>
    <property type="project" value="UniProtKB-UniRule"/>
</dbReference>
<evidence type="ECO:0000256" key="2">
    <source>
        <dbReference type="ARBA" id="ARBA00023239"/>
    </source>
</evidence>
<dbReference type="HAMAP" id="MF_01459">
    <property type="entry name" value="Chrphore_lyase_CpxS"/>
    <property type="match status" value="1"/>
</dbReference>
<organism evidence="4 5">
    <name type="scientific">Phormidesmis priestleyi</name>
    <dbReference type="NCBI Taxonomy" id="268141"/>
    <lineage>
        <taxon>Bacteria</taxon>
        <taxon>Bacillati</taxon>
        <taxon>Cyanobacteriota</taxon>
        <taxon>Cyanophyceae</taxon>
        <taxon>Leptolyngbyales</taxon>
        <taxon>Leptolyngbyaceae</taxon>
        <taxon>Phormidesmis</taxon>
    </lineage>
</organism>
<evidence type="ECO:0000313" key="5">
    <source>
        <dbReference type="Proteomes" id="UP000249794"/>
    </source>
</evidence>
<comment type="caution">
    <text evidence="4">The sequence shown here is derived from an EMBL/GenBank/DDBJ whole genome shotgun (WGS) entry which is preliminary data.</text>
</comment>
<comment type="similarity">
    <text evidence="1 3">Belongs to the CpcS/CpeS biliprotein lyase family.</text>
</comment>
<proteinExistence type="inferred from homology"/>
<reference evidence="4 5" key="2">
    <citation type="submission" date="2018-06" db="EMBL/GenBank/DDBJ databases">
        <title>Metagenomic assembly of (sub)arctic Cyanobacteria and their associated microbiome from non-axenic cultures.</title>
        <authorList>
            <person name="Baurain D."/>
        </authorList>
    </citation>
    <scope>NUCLEOTIDE SEQUENCE [LARGE SCALE GENOMIC DNA]</scope>
    <source>
        <strain evidence="4">ULC027bin1</strain>
    </source>
</reference>
<dbReference type="InterPro" id="IPR012674">
    <property type="entry name" value="Calycin"/>
</dbReference>
<comment type="function">
    <text evidence="3">Covalently attaches a chromophore to Cys residue(s) of phycobiliproteins.</text>
</comment>